<gene>
    <name evidence="1" type="ORF">rosag_36900</name>
</gene>
<organism evidence="1 2">
    <name type="scientific">Roseisolibacter agri</name>
    <dbReference type="NCBI Taxonomy" id="2014610"/>
    <lineage>
        <taxon>Bacteria</taxon>
        <taxon>Pseudomonadati</taxon>
        <taxon>Gemmatimonadota</taxon>
        <taxon>Gemmatimonadia</taxon>
        <taxon>Gemmatimonadales</taxon>
        <taxon>Gemmatimonadaceae</taxon>
        <taxon>Roseisolibacter</taxon>
    </lineage>
</organism>
<keyword evidence="2" id="KW-1185">Reference proteome</keyword>
<comment type="caution">
    <text evidence="1">The sequence shown here is derived from an EMBL/GenBank/DDBJ whole genome shotgun (WGS) entry which is preliminary data.</text>
</comment>
<protein>
    <submittedName>
        <fullName evidence="1">Uncharacterized protein</fullName>
    </submittedName>
</protein>
<sequence>MLVALASSRAAAQRAQMAGLARPAAPAHDADSARHVASRVLADTLRRSVPWWTPVASAVLPGSGQAVMRQTRAAGYAALELYTWLQFAESRRDARRARGEYRRIARDIARQPCAAPCPDGDWDYYERLENPDFVGSGRFDVVPGGELDPETTDSTYNGSVWTRARQLYFGGNASLPTTDPAYQRALAYYRQHAYGDAYLWSWRDRQNLLGEYRLTIKRQNSADRAATNAMGVLIANRMLSLVDAFVTLRVRRLGPSGPSELSATVPWERLPGLGRPRR</sequence>
<dbReference type="Proteomes" id="UP001161325">
    <property type="component" value="Unassembled WGS sequence"/>
</dbReference>
<evidence type="ECO:0000313" key="2">
    <source>
        <dbReference type="Proteomes" id="UP001161325"/>
    </source>
</evidence>
<name>A0AA37V3V6_9BACT</name>
<evidence type="ECO:0000313" key="1">
    <source>
        <dbReference type="EMBL" id="GLC27177.1"/>
    </source>
</evidence>
<accession>A0AA37V3V6</accession>
<reference evidence="1" key="1">
    <citation type="submission" date="2022-08" db="EMBL/GenBank/DDBJ databases">
        <title>Draft genome sequencing of Roseisolibacter agri AW1220.</title>
        <authorList>
            <person name="Tobiishi Y."/>
            <person name="Tonouchi A."/>
        </authorList>
    </citation>
    <scope>NUCLEOTIDE SEQUENCE</scope>
    <source>
        <strain evidence="1">AW1220</strain>
    </source>
</reference>
<dbReference type="AlphaFoldDB" id="A0AA37V3V6"/>
<dbReference type="EMBL" id="BRXS01000006">
    <property type="protein sequence ID" value="GLC27177.1"/>
    <property type="molecule type" value="Genomic_DNA"/>
</dbReference>
<proteinExistence type="predicted"/>